<dbReference type="EMBL" id="CP030041">
    <property type="protein sequence ID" value="AWW29517.1"/>
    <property type="molecule type" value="Genomic_DNA"/>
</dbReference>
<evidence type="ECO:0000313" key="3">
    <source>
        <dbReference type="Proteomes" id="UP000248688"/>
    </source>
</evidence>
<sequence>MTNAHFNEGSASIGGTTGLLPTSQKKPTSVSPPILDISPSERKSIKEAVLYLRQTKAQKQGPF</sequence>
<dbReference type="AlphaFoldDB" id="A0A2Z4IFQ0"/>
<organism evidence="2 3">
    <name type="scientific">Echinicola strongylocentroti</name>
    <dbReference type="NCBI Taxonomy" id="1795355"/>
    <lineage>
        <taxon>Bacteria</taxon>
        <taxon>Pseudomonadati</taxon>
        <taxon>Bacteroidota</taxon>
        <taxon>Cytophagia</taxon>
        <taxon>Cytophagales</taxon>
        <taxon>Cyclobacteriaceae</taxon>
        <taxon>Echinicola</taxon>
    </lineage>
</organism>
<keyword evidence="3" id="KW-1185">Reference proteome</keyword>
<evidence type="ECO:0000256" key="1">
    <source>
        <dbReference type="SAM" id="MobiDB-lite"/>
    </source>
</evidence>
<protein>
    <submittedName>
        <fullName evidence="2">Uncharacterized protein</fullName>
    </submittedName>
</protein>
<feature type="compositionally biased region" description="Polar residues" evidence="1">
    <location>
        <begin position="1"/>
        <end position="31"/>
    </location>
</feature>
<dbReference type="RefSeq" id="WP_112782917.1">
    <property type="nucleotide sequence ID" value="NZ_CP030041.1"/>
</dbReference>
<proteinExistence type="predicted"/>
<evidence type="ECO:0000313" key="2">
    <source>
        <dbReference type="EMBL" id="AWW29517.1"/>
    </source>
</evidence>
<accession>A0A2Z4IFQ0</accession>
<dbReference type="Proteomes" id="UP000248688">
    <property type="component" value="Chromosome"/>
</dbReference>
<name>A0A2Z4IFQ0_9BACT</name>
<gene>
    <name evidence="2" type="ORF">DN752_04885</name>
</gene>
<dbReference type="KEGG" id="est:DN752_04885"/>
<reference evidence="2 3" key="1">
    <citation type="submission" date="2018-06" db="EMBL/GenBank/DDBJ databases">
        <title>Echinicola strongylocentroti sp. nov., isolated from a sea urchin Strongylocentrotus intermedius.</title>
        <authorList>
            <person name="Bae S.S."/>
        </authorList>
    </citation>
    <scope>NUCLEOTIDE SEQUENCE [LARGE SCALE GENOMIC DNA]</scope>
    <source>
        <strain evidence="2 3">MEBiC08714</strain>
    </source>
</reference>
<feature type="region of interest" description="Disordered" evidence="1">
    <location>
        <begin position="1"/>
        <end position="39"/>
    </location>
</feature>